<dbReference type="PROSITE" id="PS50928">
    <property type="entry name" value="ABC_TM1"/>
    <property type="match status" value="2"/>
</dbReference>
<comment type="similarity">
    <text evidence="8">Belongs to the binding-protein-dependent transport system permease family.</text>
</comment>
<dbReference type="Pfam" id="PF00528">
    <property type="entry name" value="BPD_transp_1"/>
    <property type="match status" value="1"/>
</dbReference>
<proteinExistence type="inferred from homology"/>
<evidence type="ECO:0000313" key="11">
    <source>
        <dbReference type="Proteomes" id="UP000283255"/>
    </source>
</evidence>
<feature type="transmembrane region" description="Helical" evidence="8">
    <location>
        <begin position="58"/>
        <end position="80"/>
    </location>
</feature>
<feature type="transmembrane region" description="Helical" evidence="8">
    <location>
        <begin position="242"/>
        <end position="269"/>
    </location>
</feature>
<dbReference type="PANTHER" id="PTHR43357">
    <property type="entry name" value="INNER MEMBRANE ABC TRANSPORTER PERMEASE PROTEIN YDCV"/>
    <property type="match status" value="1"/>
</dbReference>
<dbReference type="InterPro" id="IPR035906">
    <property type="entry name" value="MetI-like_sf"/>
</dbReference>
<feature type="transmembrane region" description="Helical" evidence="8">
    <location>
        <begin position="476"/>
        <end position="504"/>
    </location>
</feature>
<dbReference type="GO" id="GO:0055085">
    <property type="term" value="P:transmembrane transport"/>
    <property type="evidence" value="ECO:0007669"/>
    <property type="project" value="InterPro"/>
</dbReference>
<dbReference type="OrthoDB" id="7852521at2"/>
<feature type="transmembrane region" description="Helical" evidence="8">
    <location>
        <begin position="426"/>
        <end position="446"/>
    </location>
</feature>
<name>A0A418YDC8_9GAMM</name>
<keyword evidence="5 8" id="KW-0812">Transmembrane</keyword>
<evidence type="ECO:0000256" key="4">
    <source>
        <dbReference type="ARBA" id="ARBA00022519"/>
    </source>
</evidence>
<evidence type="ECO:0000256" key="6">
    <source>
        <dbReference type="ARBA" id="ARBA00022989"/>
    </source>
</evidence>
<evidence type="ECO:0000256" key="8">
    <source>
        <dbReference type="RuleBase" id="RU363032"/>
    </source>
</evidence>
<reference evidence="10 11" key="2">
    <citation type="submission" date="2019-01" db="EMBL/GenBank/DDBJ databases">
        <title>Motilimonas pumilus sp. nov., isolated from the gut of sea cucumber (Apostichopus japonicus).</title>
        <authorList>
            <person name="Wang F.-Q."/>
            <person name="Ren L.-H."/>
            <person name="Lin Y.-W."/>
            <person name="Sun G.-H."/>
            <person name="Du Z.-J."/>
            <person name="Zhao J.-X."/>
            <person name="Liu X.-J."/>
            <person name="Liu L.-J."/>
        </authorList>
    </citation>
    <scope>NUCLEOTIDE SEQUENCE [LARGE SCALE GENOMIC DNA]</scope>
    <source>
        <strain evidence="10 11">PLHSC7-2</strain>
    </source>
</reference>
<accession>A0A418YDC8</accession>
<feature type="transmembrane region" description="Helical" evidence="8">
    <location>
        <begin position="141"/>
        <end position="162"/>
    </location>
</feature>
<dbReference type="EMBL" id="QZCH01000016">
    <property type="protein sequence ID" value="RJG42530.1"/>
    <property type="molecule type" value="Genomic_DNA"/>
</dbReference>
<feature type="transmembrane region" description="Helical" evidence="8">
    <location>
        <begin position="393"/>
        <end position="414"/>
    </location>
</feature>
<keyword evidence="2 8" id="KW-0813">Transport</keyword>
<evidence type="ECO:0000313" key="10">
    <source>
        <dbReference type="EMBL" id="RJG42530.1"/>
    </source>
</evidence>
<evidence type="ECO:0000256" key="5">
    <source>
        <dbReference type="ARBA" id="ARBA00022692"/>
    </source>
</evidence>
<feature type="transmembrane region" description="Helical" evidence="8">
    <location>
        <begin position="101"/>
        <end position="121"/>
    </location>
</feature>
<dbReference type="CDD" id="cd06261">
    <property type="entry name" value="TM_PBP2"/>
    <property type="match status" value="1"/>
</dbReference>
<comment type="subcellular location">
    <subcellularLocation>
        <location evidence="1">Cell inner membrane</location>
        <topology evidence="1">Multi-pass membrane protein</topology>
    </subcellularLocation>
    <subcellularLocation>
        <location evidence="8">Cell membrane</location>
        <topology evidence="8">Multi-pass membrane protein</topology>
    </subcellularLocation>
</comment>
<evidence type="ECO:0000256" key="3">
    <source>
        <dbReference type="ARBA" id="ARBA00022475"/>
    </source>
</evidence>
<dbReference type="AlphaFoldDB" id="A0A418YDC8"/>
<feature type="transmembrane region" description="Helical" evidence="8">
    <location>
        <begin position="296"/>
        <end position="321"/>
    </location>
</feature>
<sequence length="560" mass="62381">MSFTILAVFLLPLVVGVIGTVLPAFNYLPGIGLDSFGLAPFKQVLQHPSSLPAIKLTLFSALSASLCSLLFACFVVLACYQQPKWTFIDRCLGPLLALPHAGFAVGFGFLIAPAGWLARLINAWVMPINSDSFYPLTQDPHALGLILTMIIKETPFFVLMIANVAKQLPVQATLNSCGSLGYHHATTWVKVLLPQIMPRLALPFFAVLAWSFSAVDVATIIGPTRPSTFSVLILSWFNHHDLNYHAMGAAGSMILMTLLVSVIALIWLFSKLMYRLFFVFCCNGKRRSYTDRFIPLAWPSFVGLIAIFIASAVILCIWSVAQRWGFSSPWPSSFTAQYWWRSWEATSEIVIQTLILGLMASFIAVILNIFMLELEAQRKLKGTKLGWLKRYHLLLYLPLLIPDIAFLFGVQVAATSMHIQGTWLSVLWGHLVFVLPYSFLTLAPYYRGFDMRLWQQSTVLGASHAKTLLQIKLPMLLTPLLATFAIGFAVSITLYLPTLFLGAGRINTLTTEMVALMAGADRRAISAAAILQLTLPLICFTLALLYPMWHFRHRSLMRPQ</sequence>
<dbReference type="PANTHER" id="PTHR43357:SF4">
    <property type="entry name" value="INNER MEMBRANE ABC TRANSPORTER PERMEASE PROTEIN YDCV"/>
    <property type="match status" value="1"/>
</dbReference>
<keyword evidence="4" id="KW-0997">Cell inner membrane</keyword>
<feature type="domain" description="ABC transmembrane type-1" evidence="9">
    <location>
        <begin position="350"/>
        <end position="546"/>
    </location>
</feature>
<dbReference type="RefSeq" id="WP_119911156.1">
    <property type="nucleotide sequence ID" value="NZ_QZCH01000016.1"/>
</dbReference>
<feature type="transmembrane region" description="Helical" evidence="8">
    <location>
        <begin position="524"/>
        <end position="549"/>
    </location>
</feature>
<dbReference type="SUPFAM" id="SSF161098">
    <property type="entry name" value="MetI-like"/>
    <property type="match status" value="2"/>
</dbReference>
<evidence type="ECO:0000256" key="1">
    <source>
        <dbReference type="ARBA" id="ARBA00004429"/>
    </source>
</evidence>
<dbReference type="Gene3D" id="1.10.3720.10">
    <property type="entry name" value="MetI-like"/>
    <property type="match status" value="2"/>
</dbReference>
<evidence type="ECO:0000259" key="9">
    <source>
        <dbReference type="PROSITE" id="PS50928"/>
    </source>
</evidence>
<gene>
    <name evidence="10" type="ORF">D1Z90_12760</name>
</gene>
<evidence type="ECO:0000256" key="2">
    <source>
        <dbReference type="ARBA" id="ARBA00022448"/>
    </source>
</evidence>
<comment type="caution">
    <text evidence="10">The sequence shown here is derived from an EMBL/GenBank/DDBJ whole genome shotgun (WGS) entry which is preliminary data.</text>
</comment>
<organism evidence="10 11">
    <name type="scientific">Motilimonas pumila</name>
    <dbReference type="NCBI Taxonomy" id="2303987"/>
    <lineage>
        <taxon>Bacteria</taxon>
        <taxon>Pseudomonadati</taxon>
        <taxon>Pseudomonadota</taxon>
        <taxon>Gammaproteobacteria</taxon>
        <taxon>Alteromonadales</taxon>
        <taxon>Alteromonadales genera incertae sedis</taxon>
        <taxon>Motilimonas</taxon>
    </lineage>
</organism>
<dbReference type="Proteomes" id="UP000283255">
    <property type="component" value="Unassembled WGS sequence"/>
</dbReference>
<keyword evidence="3" id="KW-1003">Cell membrane</keyword>
<feature type="transmembrane region" description="Helical" evidence="8">
    <location>
        <begin position="349"/>
        <end position="372"/>
    </location>
</feature>
<dbReference type="GO" id="GO:0005886">
    <property type="term" value="C:plasma membrane"/>
    <property type="evidence" value="ECO:0007669"/>
    <property type="project" value="UniProtKB-SubCell"/>
</dbReference>
<evidence type="ECO:0000256" key="7">
    <source>
        <dbReference type="ARBA" id="ARBA00023136"/>
    </source>
</evidence>
<protein>
    <submittedName>
        <fullName evidence="10">ABC transporter permease</fullName>
    </submittedName>
</protein>
<dbReference type="InterPro" id="IPR000515">
    <property type="entry name" value="MetI-like"/>
</dbReference>
<feature type="transmembrane region" description="Helical" evidence="8">
    <location>
        <begin position="200"/>
        <end position="222"/>
    </location>
</feature>
<keyword evidence="7 8" id="KW-0472">Membrane</keyword>
<feature type="domain" description="ABC transmembrane type-1" evidence="9">
    <location>
        <begin position="54"/>
        <end position="266"/>
    </location>
</feature>
<keyword evidence="11" id="KW-1185">Reference proteome</keyword>
<keyword evidence="6 8" id="KW-1133">Transmembrane helix</keyword>
<reference evidence="10 11" key="1">
    <citation type="submission" date="2018-09" db="EMBL/GenBank/DDBJ databases">
        <authorList>
            <person name="Wang F."/>
        </authorList>
    </citation>
    <scope>NUCLEOTIDE SEQUENCE [LARGE SCALE GENOMIC DNA]</scope>
    <source>
        <strain evidence="10 11">PLHSC7-2</strain>
    </source>
</reference>